<organism evidence="2 3">
    <name type="scientific">Actinoplanes cyaneus</name>
    <dbReference type="NCBI Taxonomy" id="52696"/>
    <lineage>
        <taxon>Bacteria</taxon>
        <taxon>Bacillati</taxon>
        <taxon>Actinomycetota</taxon>
        <taxon>Actinomycetes</taxon>
        <taxon>Micromonosporales</taxon>
        <taxon>Micromonosporaceae</taxon>
        <taxon>Actinoplanes</taxon>
    </lineage>
</organism>
<keyword evidence="1" id="KW-0812">Transmembrane</keyword>
<evidence type="ECO:0000313" key="2">
    <source>
        <dbReference type="EMBL" id="GID62241.1"/>
    </source>
</evidence>
<dbReference type="AlphaFoldDB" id="A0A919M8R5"/>
<accession>A0A919M8R5</accession>
<dbReference type="EMBL" id="BOMH01000001">
    <property type="protein sequence ID" value="GID62241.1"/>
    <property type="molecule type" value="Genomic_DNA"/>
</dbReference>
<feature type="transmembrane region" description="Helical" evidence="1">
    <location>
        <begin position="45"/>
        <end position="66"/>
    </location>
</feature>
<comment type="caution">
    <text evidence="2">The sequence shown here is derived from an EMBL/GenBank/DDBJ whole genome shotgun (WGS) entry which is preliminary data.</text>
</comment>
<dbReference type="RefSeq" id="WP_203737417.1">
    <property type="nucleotide sequence ID" value="NZ_BAAAUC010000002.1"/>
</dbReference>
<keyword evidence="3" id="KW-1185">Reference proteome</keyword>
<evidence type="ECO:0000256" key="1">
    <source>
        <dbReference type="SAM" id="Phobius"/>
    </source>
</evidence>
<protein>
    <submittedName>
        <fullName evidence="2">Uncharacterized protein</fullName>
    </submittedName>
</protein>
<evidence type="ECO:0000313" key="3">
    <source>
        <dbReference type="Proteomes" id="UP000619479"/>
    </source>
</evidence>
<name>A0A919M8R5_9ACTN</name>
<dbReference type="Proteomes" id="UP000619479">
    <property type="component" value="Unassembled WGS sequence"/>
</dbReference>
<keyword evidence="1" id="KW-0472">Membrane</keyword>
<gene>
    <name evidence="2" type="ORF">Acy02nite_01220</name>
</gene>
<proteinExistence type="predicted"/>
<keyword evidence="1" id="KW-1133">Transmembrane helix</keyword>
<reference evidence="2" key="1">
    <citation type="submission" date="2021-01" db="EMBL/GenBank/DDBJ databases">
        <title>Whole genome shotgun sequence of Actinoplanes cyaneus NBRC 14990.</title>
        <authorList>
            <person name="Komaki H."/>
            <person name="Tamura T."/>
        </authorList>
    </citation>
    <scope>NUCLEOTIDE SEQUENCE</scope>
    <source>
        <strain evidence="2">NBRC 14990</strain>
    </source>
</reference>
<sequence length="342" mass="37330">MTDDRLDRMIRGADPYRLADLDGADQELLEEIMSTPDALPRRRRFLVPLATAAAVTGIVGAAALFAPGRDTTQYAAPAPYISIAAPSEALVVKAAEENPRLLITELGWKITSVYGFAGASGDIFFANGDRSMNITWYPAREYDGYYRDRLAVSAPQASAIGDWPGDVFTYSDSDFALMLRPRDGMFAELRTGGTWTRAGFDALLPRIERVDAKAFLAAMPPEVVTPDKAAEAANRILADVPKPPDFDDGTLLTFGTNDPYQFGAQVTARIGCAWIAEYQRADRAGDEAALSKAQLALRSSHNWKVLKSMVDEGDWAEGFWELADKAAEGRIPQDYRSSLGCD</sequence>